<dbReference type="RefSeq" id="XP_004829252.1">
    <property type="nucleotide sequence ID" value="XM_004829195.1"/>
</dbReference>
<evidence type="ECO:0000256" key="2">
    <source>
        <dbReference type="SAM" id="SignalP"/>
    </source>
</evidence>
<dbReference type="Proteomes" id="UP000031512">
    <property type="component" value="Chromosome 1"/>
</dbReference>
<reference evidence="3 4" key="1">
    <citation type="journal article" date="2012" name="BMC Genomics">
        <title>Comparative genomic analysis and phylogenetic position of Theileria equi.</title>
        <authorList>
            <person name="Kappmeyer L.S."/>
            <person name="Thiagarajan M."/>
            <person name="Herndon D.R."/>
            <person name="Ramsay J.D."/>
            <person name="Caler E."/>
            <person name="Djikeng A."/>
            <person name="Gillespie J.J."/>
            <person name="Lau A.O."/>
            <person name="Roalson E.H."/>
            <person name="Silva J.C."/>
            <person name="Silva M.G."/>
            <person name="Suarez C.E."/>
            <person name="Ueti M.W."/>
            <person name="Nene V.M."/>
            <person name="Mealey R.H."/>
            <person name="Knowles D.P."/>
            <person name="Brayton K.A."/>
        </authorList>
    </citation>
    <scope>NUCLEOTIDE SEQUENCE [LARGE SCALE GENOMIC DNA]</scope>
    <source>
        <strain evidence="3 4">WA</strain>
    </source>
</reference>
<dbReference type="EMBL" id="CP001669">
    <property type="protein sequence ID" value="AFZ79586.1"/>
    <property type="molecule type" value="Genomic_DNA"/>
</dbReference>
<accession>L0AX35</accession>
<sequence length="363" mass="40617">MSPLFLLLTWVLPIPLVIWSAKNACSLPPKEKVAIDLNLTGETPIGVRTRHSGMIVNGLYYHMKRAMASGYRLGNIKYGDQLILPEDVRDSERYVLFINPEGCKKYLRVVTKSIYRGKRERRIHEFIAEPTGDRFQRVVRTLVHIDLYTQGNTEIIEVEEDVKNMTKKYRIRSEMKLKYAIGAVRCGRQIINRKIQNIVDREVIWEGGAHKPEISIVTVDIEGDKGVERYEYTGDERGFLTLGVWYTPIYTTPSDESDGENVRIVTLGALLHGGPGNNVPRSPPLDLAHGSCPPPPATVNIPMCDNLAGSEERVAKAFRAVVNQPIPEAFANPYGSIPLSALQVPPPPDAHTGAFRPYVPQGH</sequence>
<feature type="signal peptide" evidence="2">
    <location>
        <begin position="1"/>
        <end position="20"/>
    </location>
</feature>
<evidence type="ECO:0000313" key="3">
    <source>
        <dbReference type="EMBL" id="AFZ79586.1"/>
    </source>
</evidence>
<dbReference type="KEGG" id="beq:BEWA_024350"/>
<feature type="chain" id="PRO_5003939312" evidence="2">
    <location>
        <begin position="21"/>
        <end position="363"/>
    </location>
</feature>
<feature type="region of interest" description="Disordered" evidence="1">
    <location>
        <begin position="342"/>
        <end position="363"/>
    </location>
</feature>
<evidence type="ECO:0000313" key="4">
    <source>
        <dbReference type="Proteomes" id="UP000031512"/>
    </source>
</evidence>
<protein>
    <submittedName>
        <fullName evidence="3">Signal peptide-containing protein</fullName>
    </submittedName>
</protein>
<organism evidence="3 4">
    <name type="scientific">Theileria equi strain WA</name>
    <dbReference type="NCBI Taxonomy" id="1537102"/>
    <lineage>
        <taxon>Eukaryota</taxon>
        <taxon>Sar</taxon>
        <taxon>Alveolata</taxon>
        <taxon>Apicomplexa</taxon>
        <taxon>Aconoidasida</taxon>
        <taxon>Piroplasmida</taxon>
        <taxon>Theileriidae</taxon>
        <taxon>Theileria</taxon>
    </lineage>
</organism>
<keyword evidence="2" id="KW-0732">Signal</keyword>
<proteinExistence type="predicted"/>
<evidence type="ECO:0000256" key="1">
    <source>
        <dbReference type="SAM" id="MobiDB-lite"/>
    </source>
</evidence>
<keyword evidence="4" id="KW-1185">Reference proteome</keyword>
<name>L0AX35_THEEQ</name>
<gene>
    <name evidence="3" type="ORF">BEWA_024350</name>
</gene>
<dbReference type="VEuPathDB" id="PiroplasmaDB:BEWA_024350"/>
<dbReference type="GeneID" id="15807292"/>
<dbReference type="AlphaFoldDB" id="L0AX35"/>